<evidence type="ECO:0000313" key="3">
    <source>
        <dbReference type="Proteomes" id="UP000485058"/>
    </source>
</evidence>
<organism evidence="2 3">
    <name type="scientific">Haematococcus lacustris</name>
    <name type="common">Green alga</name>
    <name type="synonym">Haematococcus pluvialis</name>
    <dbReference type="NCBI Taxonomy" id="44745"/>
    <lineage>
        <taxon>Eukaryota</taxon>
        <taxon>Viridiplantae</taxon>
        <taxon>Chlorophyta</taxon>
        <taxon>core chlorophytes</taxon>
        <taxon>Chlorophyceae</taxon>
        <taxon>CS clade</taxon>
        <taxon>Chlamydomonadales</taxon>
        <taxon>Haematococcaceae</taxon>
        <taxon>Haematococcus</taxon>
    </lineage>
</organism>
<name>A0A699ZTW4_HAELA</name>
<proteinExistence type="predicted"/>
<feature type="compositionally biased region" description="Low complexity" evidence="1">
    <location>
        <begin position="32"/>
        <end position="51"/>
    </location>
</feature>
<comment type="caution">
    <text evidence="2">The sequence shown here is derived from an EMBL/GenBank/DDBJ whole genome shotgun (WGS) entry which is preliminary data.</text>
</comment>
<evidence type="ECO:0000313" key="2">
    <source>
        <dbReference type="EMBL" id="GFH21748.1"/>
    </source>
</evidence>
<sequence length="71" mass="7356">AVRQLKAGEGEGGRHGGLQGHGEVASQARNITTSTETAPASPFSSPSLSESHCADKPILLWDETLTLAEAQ</sequence>
<gene>
    <name evidence="2" type="ORF">HaLaN_19111</name>
</gene>
<reference evidence="2 3" key="1">
    <citation type="submission" date="2020-02" db="EMBL/GenBank/DDBJ databases">
        <title>Draft genome sequence of Haematococcus lacustris strain NIES-144.</title>
        <authorList>
            <person name="Morimoto D."/>
            <person name="Nakagawa S."/>
            <person name="Yoshida T."/>
            <person name="Sawayama S."/>
        </authorList>
    </citation>
    <scope>NUCLEOTIDE SEQUENCE [LARGE SCALE GENOMIC DNA]</scope>
    <source>
        <strain evidence="2 3">NIES-144</strain>
    </source>
</reference>
<dbReference type="Proteomes" id="UP000485058">
    <property type="component" value="Unassembled WGS sequence"/>
</dbReference>
<feature type="non-terminal residue" evidence="2">
    <location>
        <position position="71"/>
    </location>
</feature>
<feature type="non-terminal residue" evidence="2">
    <location>
        <position position="1"/>
    </location>
</feature>
<feature type="compositionally biased region" description="Basic and acidic residues" evidence="1">
    <location>
        <begin position="1"/>
        <end position="14"/>
    </location>
</feature>
<feature type="region of interest" description="Disordered" evidence="1">
    <location>
        <begin position="1"/>
        <end position="52"/>
    </location>
</feature>
<protein>
    <submittedName>
        <fullName evidence="2">Uncharacterized protein</fullName>
    </submittedName>
</protein>
<accession>A0A699ZTW4</accession>
<evidence type="ECO:0000256" key="1">
    <source>
        <dbReference type="SAM" id="MobiDB-lite"/>
    </source>
</evidence>
<dbReference type="EMBL" id="BLLF01001898">
    <property type="protein sequence ID" value="GFH21748.1"/>
    <property type="molecule type" value="Genomic_DNA"/>
</dbReference>
<keyword evidence="3" id="KW-1185">Reference proteome</keyword>
<dbReference type="AlphaFoldDB" id="A0A699ZTW4"/>